<name>A0A0R1MK97_9LACO</name>
<dbReference type="STRING" id="1423777.FD46_GL001203"/>
<organism evidence="5 6">
    <name type="scientific">Liquorilactobacillus oeni DSM 19972</name>
    <dbReference type="NCBI Taxonomy" id="1423777"/>
    <lineage>
        <taxon>Bacteria</taxon>
        <taxon>Bacillati</taxon>
        <taxon>Bacillota</taxon>
        <taxon>Bacilli</taxon>
        <taxon>Lactobacillales</taxon>
        <taxon>Lactobacillaceae</taxon>
        <taxon>Liquorilactobacillus</taxon>
    </lineage>
</organism>
<protein>
    <submittedName>
        <fullName evidence="5">MarR family transcriptional regulator</fullName>
    </submittedName>
</protein>
<keyword evidence="1" id="KW-0805">Transcription regulation</keyword>
<dbReference type="AlphaFoldDB" id="A0A0R1MK97"/>
<sequence length="146" mass="17394">MKERVKTINDSLVRIYSDILWIEENELRKSQFKDLSIKDMHAINAITMYENKTASHVARELHLTPGTLTSTIDRLVRKNYVRRIRSNDDRRVIRLGLTKQGRLMYRAHDAFHRMMIKSFLKDVEPQEIKTIEKALRNLESFLREHS</sequence>
<dbReference type="OrthoDB" id="5461037at2"/>
<dbReference type="PANTHER" id="PTHR42756:SF1">
    <property type="entry name" value="TRANSCRIPTIONAL REPRESSOR OF EMRAB OPERON"/>
    <property type="match status" value="1"/>
</dbReference>
<dbReference type="GO" id="GO:0003677">
    <property type="term" value="F:DNA binding"/>
    <property type="evidence" value="ECO:0007669"/>
    <property type="project" value="UniProtKB-KW"/>
</dbReference>
<dbReference type="GO" id="GO:0003700">
    <property type="term" value="F:DNA-binding transcription factor activity"/>
    <property type="evidence" value="ECO:0007669"/>
    <property type="project" value="InterPro"/>
</dbReference>
<gene>
    <name evidence="5" type="ORF">FD46_GL001203</name>
</gene>
<reference evidence="5 6" key="1">
    <citation type="journal article" date="2015" name="Genome Announc.">
        <title>Expanding the biotechnology potential of lactobacilli through comparative genomics of 213 strains and associated genera.</title>
        <authorList>
            <person name="Sun Z."/>
            <person name="Harris H.M."/>
            <person name="McCann A."/>
            <person name="Guo C."/>
            <person name="Argimon S."/>
            <person name="Zhang W."/>
            <person name="Yang X."/>
            <person name="Jeffery I.B."/>
            <person name="Cooney J.C."/>
            <person name="Kagawa T.F."/>
            <person name="Liu W."/>
            <person name="Song Y."/>
            <person name="Salvetti E."/>
            <person name="Wrobel A."/>
            <person name="Rasinkangas P."/>
            <person name="Parkhill J."/>
            <person name="Rea M.C."/>
            <person name="O'Sullivan O."/>
            <person name="Ritari J."/>
            <person name="Douillard F.P."/>
            <person name="Paul Ross R."/>
            <person name="Yang R."/>
            <person name="Briner A.E."/>
            <person name="Felis G.E."/>
            <person name="de Vos W.M."/>
            <person name="Barrangou R."/>
            <person name="Klaenhammer T.R."/>
            <person name="Caufield P.W."/>
            <person name="Cui Y."/>
            <person name="Zhang H."/>
            <person name="O'Toole P.W."/>
        </authorList>
    </citation>
    <scope>NUCLEOTIDE SEQUENCE [LARGE SCALE GENOMIC DNA]</scope>
    <source>
        <strain evidence="5 6">DSM 19972</strain>
    </source>
</reference>
<dbReference type="PANTHER" id="PTHR42756">
    <property type="entry name" value="TRANSCRIPTIONAL REGULATOR, MARR"/>
    <property type="match status" value="1"/>
</dbReference>
<evidence type="ECO:0000313" key="6">
    <source>
        <dbReference type="Proteomes" id="UP000051686"/>
    </source>
</evidence>
<comment type="caution">
    <text evidence="5">The sequence shown here is derived from an EMBL/GenBank/DDBJ whole genome shotgun (WGS) entry which is preliminary data.</text>
</comment>
<dbReference type="PROSITE" id="PS50995">
    <property type="entry name" value="HTH_MARR_2"/>
    <property type="match status" value="1"/>
</dbReference>
<keyword evidence="2" id="KW-0238">DNA-binding</keyword>
<keyword evidence="6" id="KW-1185">Reference proteome</keyword>
<evidence type="ECO:0000256" key="2">
    <source>
        <dbReference type="ARBA" id="ARBA00023125"/>
    </source>
</evidence>
<dbReference type="InterPro" id="IPR000835">
    <property type="entry name" value="HTH_MarR-typ"/>
</dbReference>
<proteinExistence type="predicted"/>
<dbReference type="Gene3D" id="1.10.10.10">
    <property type="entry name" value="Winged helix-like DNA-binding domain superfamily/Winged helix DNA-binding domain"/>
    <property type="match status" value="1"/>
</dbReference>
<evidence type="ECO:0000256" key="3">
    <source>
        <dbReference type="ARBA" id="ARBA00023163"/>
    </source>
</evidence>
<dbReference type="SUPFAM" id="SSF46785">
    <property type="entry name" value="Winged helix' DNA-binding domain"/>
    <property type="match status" value="1"/>
</dbReference>
<dbReference type="PRINTS" id="PR00598">
    <property type="entry name" value="HTHMARR"/>
</dbReference>
<dbReference type="InterPro" id="IPR036388">
    <property type="entry name" value="WH-like_DNA-bd_sf"/>
</dbReference>
<evidence type="ECO:0000259" key="4">
    <source>
        <dbReference type="PROSITE" id="PS50995"/>
    </source>
</evidence>
<dbReference type="EMBL" id="AZEH01000037">
    <property type="protein sequence ID" value="KRL04979.1"/>
    <property type="molecule type" value="Genomic_DNA"/>
</dbReference>
<dbReference type="Pfam" id="PF01047">
    <property type="entry name" value="MarR"/>
    <property type="match status" value="1"/>
</dbReference>
<dbReference type="PATRIC" id="fig|1423777.3.peg.1243"/>
<accession>A0A0R1MK97</accession>
<feature type="domain" description="HTH marR-type" evidence="4">
    <location>
        <begin position="1"/>
        <end position="140"/>
    </location>
</feature>
<dbReference type="Proteomes" id="UP000051686">
    <property type="component" value="Unassembled WGS sequence"/>
</dbReference>
<dbReference type="InterPro" id="IPR036390">
    <property type="entry name" value="WH_DNA-bd_sf"/>
</dbReference>
<evidence type="ECO:0000256" key="1">
    <source>
        <dbReference type="ARBA" id="ARBA00023015"/>
    </source>
</evidence>
<keyword evidence="3" id="KW-0804">Transcription</keyword>
<evidence type="ECO:0000313" key="5">
    <source>
        <dbReference type="EMBL" id="KRL04979.1"/>
    </source>
</evidence>
<dbReference type="SMART" id="SM00347">
    <property type="entry name" value="HTH_MARR"/>
    <property type="match status" value="1"/>
</dbReference>
<dbReference type="RefSeq" id="WP_057896074.1">
    <property type="nucleotide sequence ID" value="NZ_AZEH01000037.1"/>
</dbReference>